<accession>W4NCV8</accession>
<evidence type="ECO:0000256" key="5">
    <source>
        <dbReference type="ARBA" id="ARBA00022989"/>
    </source>
</evidence>
<proteinExistence type="inferred from homology"/>
<evidence type="ECO:0000256" key="2">
    <source>
        <dbReference type="ARBA" id="ARBA00007430"/>
    </source>
</evidence>
<evidence type="ECO:0000256" key="1">
    <source>
        <dbReference type="ARBA" id="ARBA00004651"/>
    </source>
</evidence>
<dbReference type="eggNOG" id="COG2244">
    <property type="taxonomic scope" value="Bacteria"/>
</dbReference>
<feature type="transmembrane region" description="Helical" evidence="7">
    <location>
        <begin position="26"/>
        <end position="45"/>
    </location>
</feature>
<sequence length="193" mass="21678">MLHFLFVLCSNEIVVIFYGDSWKNCVPLFAILSSSLFCQLLGNITGPMLQSAGRTDLLLRQTSIATVIIVVSMLLGALTGNLTNLAIGVAFGYCLQIFTCVYYVERIALEGRIRDYCKEVVTPLICGFVAFVPCMLCKKSFFPSLNTWISLLIFALSFTGLFIIFVVLTGGFKKMFEYFASMIFIFIVDIYYF</sequence>
<keyword evidence="4 7" id="KW-0812">Transmembrane</keyword>
<protein>
    <submittedName>
        <fullName evidence="8">Flippase</fullName>
    </submittedName>
</protein>
<reference evidence="8 9" key="1">
    <citation type="journal article" date="2014" name="Genome Announc.">
        <title>The Genome Sequence of Bifidobacterium moukalabense DSM 27321 Highlights the Close Phylogenetic Relatedness with the Bifidobacterium dentium Taxon.</title>
        <authorList>
            <person name="Lugli G.A."/>
            <person name="Duranti S."/>
            <person name="Milani C."/>
            <person name="Turroni F."/>
            <person name="Viappiani A."/>
            <person name="Mangifesta M."/>
            <person name="van Sinderen D."/>
            <person name="Ventura M."/>
        </authorList>
    </citation>
    <scope>NUCLEOTIDE SEQUENCE [LARGE SCALE GENOMIC DNA]</scope>
    <source>
        <strain evidence="8 9">DSM 27321</strain>
    </source>
</reference>
<evidence type="ECO:0000256" key="6">
    <source>
        <dbReference type="ARBA" id="ARBA00023136"/>
    </source>
</evidence>
<feature type="transmembrane region" description="Helical" evidence="7">
    <location>
        <begin position="85"/>
        <end position="104"/>
    </location>
</feature>
<comment type="caution">
    <text evidence="8">The sequence shown here is derived from an EMBL/GenBank/DDBJ whole genome shotgun (WGS) entry which is preliminary data.</text>
</comment>
<feature type="transmembrane region" description="Helical" evidence="7">
    <location>
        <begin position="175"/>
        <end position="192"/>
    </location>
</feature>
<dbReference type="GO" id="GO:0005886">
    <property type="term" value="C:plasma membrane"/>
    <property type="evidence" value="ECO:0007669"/>
    <property type="project" value="UniProtKB-SubCell"/>
</dbReference>
<evidence type="ECO:0000256" key="3">
    <source>
        <dbReference type="ARBA" id="ARBA00022475"/>
    </source>
</evidence>
<dbReference type="PANTHER" id="PTHR30250">
    <property type="entry name" value="PST FAMILY PREDICTED COLANIC ACID TRANSPORTER"/>
    <property type="match status" value="1"/>
</dbReference>
<keyword evidence="6 7" id="KW-0472">Membrane</keyword>
<name>W4NCV8_9BIFI</name>
<dbReference type="Proteomes" id="UP000019155">
    <property type="component" value="Unassembled WGS sequence"/>
</dbReference>
<dbReference type="PANTHER" id="PTHR30250:SF10">
    <property type="entry name" value="LIPOPOLYSACCHARIDE BIOSYNTHESIS PROTEIN WZXC"/>
    <property type="match status" value="1"/>
</dbReference>
<dbReference type="STRING" id="1435051.BMOU_0345"/>
<gene>
    <name evidence="8" type="ORF">BMOU_0345</name>
</gene>
<feature type="transmembrane region" description="Helical" evidence="7">
    <location>
        <begin position="57"/>
        <end position="79"/>
    </location>
</feature>
<evidence type="ECO:0000256" key="7">
    <source>
        <dbReference type="SAM" id="Phobius"/>
    </source>
</evidence>
<evidence type="ECO:0000256" key="4">
    <source>
        <dbReference type="ARBA" id="ARBA00022692"/>
    </source>
</evidence>
<dbReference type="EMBL" id="AZMV01000001">
    <property type="protein sequence ID" value="ETY72326.1"/>
    <property type="molecule type" value="Genomic_DNA"/>
</dbReference>
<keyword evidence="5 7" id="KW-1133">Transmembrane helix</keyword>
<dbReference type="AlphaFoldDB" id="W4NCV8"/>
<keyword evidence="3" id="KW-1003">Cell membrane</keyword>
<evidence type="ECO:0000313" key="9">
    <source>
        <dbReference type="Proteomes" id="UP000019155"/>
    </source>
</evidence>
<feature type="transmembrane region" description="Helical" evidence="7">
    <location>
        <begin position="148"/>
        <end position="168"/>
    </location>
</feature>
<comment type="subcellular location">
    <subcellularLocation>
        <location evidence="1">Cell membrane</location>
        <topology evidence="1">Multi-pass membrane protein</topology>
    </subcellularLocation>
</comment>
<dbReference type="InterPro" id="IPR050833">
    <property type="entry name" value="Poly_Biosynth_Transport"/>
</dbReference>
<comment type="similarity">
    <text evidence="2">Belongs to the polysaccharide synthase family.</text>
</comment>
<feature type="transmembrane region" description="Helical" evidence="7">
    <location>
        <begin position="116"/>
        <end position="136"/>
    </location>
</feature>
<keyword evidence="9" id="KW-1185">Reference proteome</keyword>
<evidence type="ECO:0000313" key="8">
    <source>
        <dbReference type="EMBL" id="ETY72326.1"/>
    </source>
</evidence>
<organism evidence="8 9">
    <name type="scientific">Bifidobacterium moukalabense DSM 27321</name>
    <dbReference type="NCBI Taxonomy" id="1435051"/>
    <lineage>
        <taxon>Bacteria</taxon>
        <taxon>Bacillati</taxon>
        <taxon>Actinomycetota</taxon>
        <taxon>Actinomycetes</taxon>
        <taxon>Bifidobacteriales</taxon>
        <taxon>Bifidobacteriaceae</taxon>
        <taxon>Bifidobacterium</taxon>
    </lineage>
</organism>